<accession>A0ABR1YAL1</accession>
<comment type="caution">
    <text evidence="3">The sequence shown here is derived from an EMBL/GenBank/DDBJ whole genome shotgun (WGS) entry which is preliminary data.</text>
</comment>
<proteinExistence type="predicted"/>
<sequence>MAFANRTVEMEYLYEQGGEPPRSPPPPYYSPPRQTPASRPSSLRAPRRKPEVAVYIPSGAPPKYSCEMSLNTEAPAATSRRSSVSSEATLADAVDLSDLVAAKIDRTDDSDSSTRNRSRNSSATILEDANSAVLDAEISVTAHESISDDDSSPSQSPARSTTVSRYEVLLNAHRALILACHSVNETLESELLRSRDLEISREDLRTMVEEKDRQIAARDARVKELEEKIRKQEERREEDEEKTDETEHEIDESLVQVGDRQVQHPAVEEQKHTVMLEVAEVILRFAAILLILVFPFMIVAFAMFGPAGARRP</sequence>
<feature type="transmembrane region" description="Helical" evidence="2">
    <location>
        <begin position="281"/>
        <end position="304"/>
    </location>
</feature>
<dbReference type="Proteomes" id="UP001492380">
    <property type="component" value="Unassembled WGS sequence"/>
</dbReference>
<keyword evidence="2" id="KW-1133">Transmembrane helix</keyword>
<keyword evidence="2" id="KW-0472">Membrane</keyword>
<feature type="compositionally biased region" description="Acidic residues" evidence="1">
    <location>
        <begin position="236"/>
        <end position="250"/>
    </location>
</feature>
<evidence type="ECO:0000256" key="2">
    <source>
        <dbReference type="SAM" id="Phobius"/>
    </source>
</evidence>
<evidence type="ECO:0000313" key="4">
    <source>
        <dbReference type="Proteomes" id="UP001492380"/>
    </source>
</evidence>
<name>A0ABR1YAL1_9PEZI</name>
<evidence type="ECO:0000313" key="3">
    <source>
        <dbReference type="EMBL" id="KAK8223184.1"/>
    </source>
</evidence>
<feature type="region of interest" description="Disordered" evidence="1">
    <location>
        <begin position="230"/>
        <end position="250"/>
    </location>
</feature>
<organism evidence="3 4">
    <name type="scientific">Phyllosticta capitalensis</name>
    <dbReference type="NCBI Taxonomy" id="121624"/>
    <lineage>
        <taxon>Eukaryota</taxon>
        <taxon>Fungi</taxon>
        <taxon>Dikarya</taxon>
        <taxon>Ascomycota</taxon>
        <taxon>Pezizomycotina</taxon>
        <taxon>Dothideomycetes</taxon>
        <taxon>Dothideomycetes incertae sedis</taxon>
        <taxon>Botryosphaeriales</taxon>
        <taxon>Phyllostictaceae</taxon>
        <taxon>Phyllosticta</taxon>
    </lineage>
</organism>
<keyword evidence="2" id="KW-0812">Transmembrane</keyword>
<dbReference type="EMBL" id="JBBWRZ010000014">
    <property type="protein sequence ID" value="KAK8223184.1"/>
    <property type="molecule type" value="Genomic_DNA"/>
</dbReference>
<reference evidence="3 4" key="1">
    <citation type="submission" date="2024-04" db="EMBL/GenBank/DDBJ databases">
        <title>Phyllosticta paracitricarpa is synonymous to the EU quarantine fungus P. citricarpa based on phylogenomic analyses.</title>
        <authorList>
            <consortium name="Lawrence Berkeley National Laboratory"/>
            <person name="Van Ingen-Buijs V.A."/>
            <person name="Van Westerhoven A.C."/>
            <person name="Haridas S."/>
            <person name="Skiadas P."/>
            <person name="Martin F."/>
            <person name="Groenewald J.Z."/>
            <person name="Crous P.W."/>
            <person name="Seidl M.F."/>
        </authorList>
    </citation>
    <scope>NUCLEOTIDE SEQUENCE [LARGE SCALE GENOMIC DNA]</scope>
    <source>
        <strain evidence="3 4">CBS 123374</strain>
    </source>
</reference>
<gene>
    <name evidence="3" type="ORF">HDK90DRAFT_515525</name>
</gene>
<protein>
    <submittedName>
        <fullName evidence="3">Uncharacterized protein</fullName>
    </submittedName>
</protein>
<feature type="region of interest" description="Disordered" evidence="1">
    <location>
        <begin position="1"/>
        <end position="67"/>
    </location>
</feature>
<evidence type="ECO:0000256" key="1">
    <source>
        <dbReference type="SAM" id="MobiDB-lite"/>
    </source>
</evidence>
<keyword evidence="4" id="KW-1185">Reference proteome</keyword>
<feature type="compositionally biased region" description="Pro residues" evidence="1">
    <location>
        <begin position="21"/>
        <end position="34"/>
    </location>
</feature>